<dbReference type="AlphaFoldDB" id="A0A9E7I5H2"/>
<keyword evidence="2" id="KW-1185">Reference proteome</keyword>
<accession>A0A9E7I5H2</accession>
<proteinExistence type="predicted"/>
<sequence length="109" mass="11999">MEHGGRVFDGASSTCQLLEVSYLYILLPLPLRLDMLKHDPQTNFAGTSSRSSIPEHLVCFHTPHLSHANILSPSSSLVPQVQSTVQLSVPLSIRNCSNLHPPPKHLPRT</sequence>
<organism evidence="1 2">
    <name type="scientific">Musa troglodytarum</name>
    <name type="common">fe'i banana</name>
    <dbReference type="NCBI Taxonomy" id="320322"/>
    <lineage>
        <taxon>Eukaryota</taxon>
        <taxon>Viridiplantae</taxon>
        <taxon>Streptophyta</taxon>
        <taxon>Embryophyta</taxon>
        <taxon>Tracheophyta</taxon>
        <taxon>Spermatophyta</taxon>
        <taxon>Magnoliopsida</taxon>
        <taxon>Liliopsida</taxon>
        <taxon>Zingiberales</taxon>
        <taxon>Musaceae</taxon>
        <taxon>Musa</taxon>
    </lineage>
</organism>
<reference evidence="1" key="1">
    <citation type="submission" date="2022-05" db="EMBL/GenBank/DDBJ databases">
        <title>The Musa troglodytarum L. genome provides insights into the mechanism of non-climacteric behaviour and enrichment of carotenoids.</title>
        <authorList>
            <person name="Wang J."/>
        </authorList>
    </citation>
    <scope>NUCLEOTIDE SEQUENCE</scope>
    <source>
        <tissue evidence="1">Leaf</tissue>
    </source>
</reference>
<name>A0A9E7I5H2_9LILI</name>
<gene>
    <name evidence="1" type="ORF">MUK42_14347</name>
</gene>
<evidence type="ECO:0000313" key="1">
    <source>
        <dbReference type="EMBL" id="URE46495.1"/>
    </source>
</evidence>
<protein>
    <submittedName>
        <fullName evidence="1">Uncharacterized protein</fullName>
    </submittedName>
</protein>
<evidence type="ECO:0000313" key="2">
    <source>
        <dbReference type="Proteomes" id="UP001055439"/>
    </source>
</evidence>
<dbReference type="Proteomes" id="UP001055439">
    <property type="component" value="Chromosome 9"/>
</dbReference>
<dbReference type="EMBL" id="CP097511">
    <property type="protein sequence ID" value="URE46495.1"/>
    <property type="molecule type" value="Genomic_DNA"/>
</dbReference>